<keyword evidence="1" id="KW-0175">Coiled coil</keyword>
<reference evidence="2 3" key="1">
    <citation type="submission" date="2018-11" db="EMBL/GenBank/DDBJ databases">
        <authorList>
            <consortium name="Pathogen Informatics"/>
        </authorList>
    </citation>
    <scope>NUCLEOTIDE SEQUENCE [LARGE SCALE GENOMIC DNA]</scope>
</reference>
<evidence type="ECO:0008006" key="4">
    <source>
        <dbReference type="Google" id="ProtNLM"/>
    </source>
</evidence>
<dbReference type="Proteomes" id="UP000270094">
    <property type="component" value="Unassembled WGS sequence"/>
</dbReference>
<dbReference type="EMBL" id="UYYB01014684">
    <property type="protein sequence ID" value="VDM70095.1"/>
    <property type="molecule type" value="Genomic_DNA"/>
</dbReference>
<accession>A0A3P7KGA7</accession>
<evidence type="ECO:0000313" key="2">
    <source>
        <dbReference type="EMBL" id="VDM70095.1"/>
    </source>
</evidence>
<gene>
    <name evidence="2" type="ORF">SVUK_LOCUS5093</name>
</gene>
<name>A0A3P7KGA7_STRVU</name>
<protein>
    <recommendedName>
        <fullName evidence="4">Reverse transcriptase domain-containing protein</fullName>
    </recommendedName>
</protein>
<proteinExistence type="predicted"/>
<sequence length="128" mass="14954">MDAVTEGLKRQPPWALLYVDDVVLMAENRKELEEEAQRWRDQLGSYGLEFTKKTEHVEVGGQRSGICSEVEPIKKACPLIYRSHLWRRDFKMSYRPRQTHPARKEEPLQEMYVISGSQCNLGPEYTVL</sequence>
<dbReference type="AlphaFoldDB" id="A0A3P7KGA7"/>
<evidence type="ECO:0000256" key="1">
    <source>
        <dbReference type="SAM" id="Coils"/>
    </source>
</evidence>
<organism evidence="2 3">
    <name type="scientific">Strongylus vulgaris</name>
    <name type="common">Blood worm</name>
    <dbReference type="NCBI Taxonomy" id="40348"/>
    <lineage>
        <taxon>Eukaryota</taxon>
        <taxon>Metazoa</taxon>
        <taxon>Ecdysozoa</taxon>
        <taxon>Nematoda</taxon>
        <taxon>Chromadorea</taxon>
        <taxon>Rhabditida</taxon>
        <taxon>Rhabditina</taxon>
        <taxon>Rhabditomorpha</taxon>
        <taxon>Strongyloidea</taxon>
        <taxon>Strongylidae</taxon>
        <taxon>Strongylus</taxon>
    </lineage>
</organism>
<evidence type="ECO:0000313" key="3">
    <source>
        <dbReference type="Proteomes" id="UP000270094"/>
    </source>
</evidence>
<feature type="coiled-coil region" evidence="1">
    <location>
        <begin position="22"/>
        <end position="49"/>
    </location>
</feature>
<keyword evidence="3" id="KW-1185">Reference proteome</keyword>
<dbReference type="OrthoDB" id="418748at2759"/>